<keyword evidence="5" id="KW-1133">Transmembrane helix</keyword>
<sequence>MSGWSSDSGGAHPGGGSPGEGGPTLTEPQIVEGRSIRLPVGTGPGVRVLLRERISKNTGQATVFTAELLDPLPEAGEPGDPVAIRVVLERRGRPDVLQRMRREQRYATALRHPFLLPVFAQAEMPEFRREFDGTCLALVQVMPLCGEDLEDQVVKSNPPRLTADQILFDLVGIADALHHLHTPTGQRGVLVHRDVKPANILRWDRRSVLGDLGTLRDPQTGNPTGGVGTIPYMPPDEGTSPTPAWDMFSFGVVLAELLTARRPHDVAEKTPLAYLQAHLRHSLRPDLDDLIEAEVGPERGRVVAGLVRRCTDPEPRNRPTAAAARDELLPLLTLDEQLRLHELVAFDTVEALDVIAISALRLYGDQHPVTRSAAERLAATLVASAAGLMEEGRPGRAKDYLERARRIQGALAEGGPTPVEPSTDAPTRQQHWTRTHSDYPAIAAPVSGSAPVSGAAPVSGSAPVSYPVSSHPVSSHPVSSHPVSGNPVSGHPSAGGTAVYGAPYGYPPPGPPAPPKKKKKRTAPLLAGLAVLVVLAVAGAGIYLLRPTGDDDRDVAAPRVTATPLAVGPSPAVQNKFSGHTQWINAVAFSPDGTRIASGSGDSTIRLWNVEDRSQIGEPLTGHTGTVYRVAFSPNNLLASVGGDGAVRLWNTTAGTKVGALTGHAGDAYGVAFSPDGRTIASSGGDKTVRLWDVASQKQIGRPMTGHTDEVYSVAFSPDGKTLASSGADDTIRLWDVATRTPIGDPLKQTPGDIDSIAFSPDGRYVAGGGSDKVVRIWDVEKRSVHQALRGHTDNIYSLAYSPDGRTLATAGIDDTTRLWDLTTGKQIGAPLKGTGDVDAVTFSPDGRLLADGGDEKVVRLWDLDTRPVPTPSN</sequence>
<evidence type="ECO:0000256" key="4">
    <source>
        <dbReference type="SAM" id="MobiDB-lite"/>
    </source>
</evidence>
<name>A0A010YLD1_9ACTN</name>
<dbReference type="SMART" id="SM00220">
    <property type="entry name" value="S_TKc"/>
    <property type="match status" value="1"/>
</dbReference>
<keyword evidence="1 3" id="KW-0853">WD repeat</keyword>
<dbReference type="RefSeq" id="WP_051570005.1">
    <property type="nucleotide sequence ID" value="NZ_KK073874.1"/>
</dbReference>
<evidence type="ECO:0000256" key="3">
    <source>
        <dbReference type="PROSITE-ProRule" id="PRU00221"/>
    </source>
</evidence>
<dbReference type="PROSITE" id="PS50294">
    <property type="entry name" value="WD_REPEATS_REGION"/>
    <property type="match status" value="7"/>
</dbReference>
<dbReference type="PATRIC" id="fig|927661.3.peg.2101"/>
<keyword evidence="5" id="KW-0812">Transmembrane</keyword>
<dbReference type="InterPro" id="IPR036322">
    <property type="entry name" value="WD40_repeat_dom_sf"/>
</dbReference>
<dbReference type="CDD" id="cd00200">
    <property type="entry name" value="WD40"/>
    <property type="match status" value="1"/>
</dbReference>
<comment type="caution">
    <text evidence="7">The sequence shown here is derived from an EMBL/GenBank/DDBJ whole genome shotgun (WGS) entry which is preliminary data.</text>
</comment>
<dbReference type="AlphaFoldDB" id="A0A010YLD1"/>
<feature type="repeat" description="WD" evidence="3">
    <location>
        <begin position="838"/>
        <end position="866"/>
    </location>
</feature>
<feature type="compositionally biased region" description="Gly residues" evidence="4">
    <location>
        <begin position="11"/>
        <end position="22"/>
    </location>
</feature>
<evidence type="ECO:0000256" key="5">
    <source>
        <dbReference type="SAM" id="Phobius"/>
    </source>
</evidence>
<evidence type="ECO:0000313" key="7">
    <source>
        <dbReference type="EMBL" id="EXG81040.1"/>
    </source>
</evidence>
<dbReference type="PROSITE" id="PS50082">
    <property type="entry name" value="WD_REPEATS_2"/>
    <property type="match status" value="7"/>
</dbReference>
<dbReference type="Pfam" id="PF00069">
    <property type="entry name" value="Pkinase"/>
    <property type="match status" value="1"/>
</dbReference>
<feature type="repeat" description="WD" evidence="3">
    <location>
        <begin position="704"/>
        <end position="745"/>
    </location>
</feature>
<dbReference type="EMBL" id="JFBT01000001">
    <property type="protein sequence ID" value="EXG81040.1"/>
    <property type="molecule type" value="Genomic_DNA"/>
</dbReference>
<dbReference type="GO" id="GO:0004672">
    <property type="term" value="F:protein kinase activity"/>
    <property type="evidence" value="ECO:0007669"/>
    <property type="project" value="InterPro"/>
</dbReference>
<feature type="compositionally biased region" description="Low complexity" evidence="4">
    <location>
        <begin position="1"/>
        <end position="10"/>
    </location>
</feature>
<feature type="repeat" description="WD" evidence="3">
    <location>
        <begin position="577"/>
        <end position="618"/>
    </location>
</feature>
<evidence type="ECO:0000313" key="8">
    <source>
        <dbReference type="Proteomes" id="UP000021053"/>
    </source>
</evidence>
<organism evidence="7 8">
    <name type="scientific">Cryptosporangium arvum DSM 44712</name>
    <dbReference type="NCBI Taxonomy" id="927661"/>
    <lineage>
        <taxon>Bacteria</taxon>
        <taxon>Bacillati</taxon>
        <taxon>Actinomycetota</taxon>
        <taxon>Actinomycetes</taxon>
        <taxon>Cryptosporangiales</taxon>
        <taxon>Cryptosporangiaceae</taxon>
        <taxon>Cryptosporangium</taxon>
    </lineage>
</organism>
<feature type="region of interest" description="Disordered" evidence="4">
    <location>
        <begin position="1"/>
        <end position="27"/>
    </location>
</feature>
<dbReference type="SUPFAM" id="SSF50978">
    <property type="entry name" value="WD40 repeat-like"/>
    <property type="match status" value="1"/>
</dbReference>
<dbReference type="HOGENOM" id="CLU_328660_0_0_11"/>
<dbReference type="PROSITE" id="PS50011">
    <property type="entry name" value="PROTEIN_KINASE_DOM"/>
    <property type="match status" value="1"/>
</dbReference>
<dbReference type="InterPro" id="IPR020472">
    <property type="entry name" value="WD40_PAC1"/>
</dbReference>
<reference evidence="7 8" key="1">
    <citation type="submission" date="2013-07" db="EMBL/GenBank/DDBJ databases">
        <authorList>
            <consortium name="DOE Joint Genome Institute"/>
            <person name="Eisen J."/>
            <person name="Huntemann M."/>
            <person name="Han J."/>
            <person name="Chen A."/>
            <person name="Kyrpides N."/>
            <person name="Mavromatis K."/>
            <person name="Markowitz V."/>
            <person name="Palaniappan K."/>
            <person name="Ivanova N."/>
            <person name="Schaumberg A."/>
            <person name="Pati A."/>
            <person name="Liolios K."/>
            <person name="Nordberg H.P."/>
            <person name="Cantor M.N."/>
            <person name="Hua S.X."/>
            <person name="Woyke T."/>
        </authorList>
    </citation>
    <scope>NUCLEOTIDE SEQUENCE [LARGE SCALE GENOMIC DNA]</scope>
    <source>
        <strain evidence="7 8">DSM 44712</strain>
    </source>
</reference>
<feature type="region of interest" description="Disordered" evidence="4">
    <location>
        <begin position="450"/>
        <end position="519"/>
    </location>
</feature>
<dbReference type="InterPro" id="IPR015943">
    <property type="entry name" value="WD40/YVTN_repeat-like_dom_sf"/>
</dbReference>
<dbReference type="Pfam" id="PF00400">
    <property type="entry name" value="WD40"/>
    <property type="match status" value="7"/>
</dbReference>
<dbReference type="PRINTS" id="PR00320">
    <property type="entry name" value="GPROTEINBRPT"/>
</dbReference>
<accession>A0A010YLD1</accession>
<feature type="compositionally biased region" description="Low complexity" evidence="4">
    <location>
        <begin position="461"/>
        <end position="504"/>
    </location>
</feature>
<proteinExistence type="predicted"/>
<dbReference type="SUPFAM" id="SSF56112">
    <property type="entry name" value="Protein kinase-like (PK-like)"/>
    <property type="match status" value="1"/>
</dbReference>
<dbReference type="GO" id="GO:0005524">
    <property type="term" value="F:ATP binding"/>
    <property type="evidence" value="ECO:0007669"/>
    <property type="project" value="InterPro"/>
</dbReference>
<feature type="region of interest" description="Disordered" evidence="4">
    <location>
        <begin position="410"/>
        <end position="431"/>
    </location>
</feature>
<dbReference type="Proteomes" id="UP000021053">
    <property type="component" value="Unassembled WGS sequence"/>
</dbReference>
<dbReference type="PANTHER" id="PTHR19879:SF9">
    <property type="entry name" value="TRANSCRIPTION INITIATION FACTOR TFIID SUBUNIT 5"/>
    <property type="match status" value="1"/>
</dbReference>
<gene>
    <name evidence="7" type="ORF">CryarDRAFT_2135</name>
</gene>
<feature type="repeat" description="WD" evidence="3">
    <location>
        <begin position="747"/>
        <end position="788"/>
    </location>
</feature>
<dbReference type="CDD" id="cd14014">
    <property type="entry name" value="STKc_PknB_like"/>
    <property type="match status" value="1"/>
</dbReference>
<dbReference type="InterPro" id="IPR019775">
    <property type="entry name" value="WD40_repeat_CS"/>
</dbReference>
<dbReference type="InterPro" id="IPR011009">
    <property type="entry name" value="Kinase-like_dom_sf"/>
</dbReference>
<dbReference type="PROSITE" id="PS00678">
    <property type="entry name" value="WD_REPEATS_1"/>
    <property type="match status" value="5"/>
</dbReference>
<feature type="transmembrane region" description="Helical" evidence="5">
    <location>
        <begin position="525"/>
        <end position="545"/>
    </location>
</feature>
<dbReference type="Gene3D" id="1.10.510.10">
    <property type="entry name" value="Transferase(Phosphotransferase) domain 1"/>
    <property type="match status" value="1"/>
</dbReference>
<keyword evidence="8" id="KW-1185">Reference proteome</keyword>
<dbReference type="Gene3D" id="2.130.10.10">
    <property type="entry name" value="YVTN repeat-like/Quinoprotein amine dehydrogenase"/>
    <property type="match status" value="3"/>
</dbReference>
<feature type="compositionally biased region" description="Pro residues" evidence="4">
    <location>
        <begin position="505"/>
        <end position="514"/>
    </location>
</feature>
<feature type="repeat" description="WD" evidence="3">
    <location>
        <begin position="620"/>
        <end position="660"/>
    </location>
</feature>
<dbReference type="OrthoDB" id="134501at2"/>
<keyword evidence="2" id="KW-0677">Repeat</keyword>
<evidence type="ECO:0000256" key="1">
    <source>
        <dbReference type="ARBA" id="ARBA00022574"/>
    </source>
</evidence>
<feature type="repeat" description="WD" evidence="3">
    <location>
        <begin position="789"/>
        <end position="830"/>
    </location>
</feature>
<evidence type="ECO:0000259" key="6">
    <source>
        <dbReference type="PROSITE" id="PS50011"/>
    </source>
</evidence>
<feature type="domain" description="Protein kinase" evidence="6">
    <location>
        <begin position="34"/>
        <end position="332"/>
    </location>
</feature>
<dbReference type="SMART" id="SM00320">
    <property type="entry name" value="WD40"/>
    <property type="match status" value="7"/>
</dbReference>
<evidence type="ECO:0000256" key="2">
    <source>
        <dbReference type="ARBA" id="ARBA00022737"/>
    </source>
</evidence>
<feature type="repeat" description="WD" evidence="3">
    <location>
        <begin position="661"/>
        <end position="702"/>
    </location>
</feature>
<keyword evidence="5" id="KW-0472">Membrane</keyword>
<dbReference type="InterPro" id="IPR000719">
    <property type="entry name" value="Prot_kinase_dom"/>
</dbReference>
<dbReference type="InterPro" id="IPR001680">
    <property type="entry name" value="WD40_rpt"/>
</dbReference>
<protein>
    <submittedName>
        <fullName evidence="7">WD40 repeat-containing protein</fullName>
    </submittedName>
</protein>
<dbReference type="PANTHER" id="PTHR19879">
    <property type="entry name" value="TRANSCRIPTION INITIATION FACTOR TFIID"/>
    <property type="match status" value="1"/>
</dbReference>